<sequence length="154" mass="15718">MAPPPILTGQDIAEAQGAVTRLLERALEPTGVSRHEYVALRVLVVRGPQGPRELHAFLANQPQLGLSADAVAELLAGLEEGGHATGTAQDSSGPAQATPEGAALLARLNEAAAPSIRALYAGFVPEDLAVAHRVLVGVTARADELVAQAAPVAS</sequence>
<dbReference type="SUPFAM" id="SSF46785">
    <property type="entry name" value="Winged helix' DNA-binding domain"/>
    <property type="match status" value="1"/>
</dbReference>
<organism evidence="2 3">
    <name type="scientific">Trebonia kvetii</name>
    <dbReference type="NCBI Taxonomy" id="2480626"/>
    <lineage>
        <taxon>Bacteria</taxon>
        <taxon>Bacillati</taxon>
        <taxon>Actinomycetota</taxon>
        <taxon>Actinomycetes</taxon>
        <taxon>Streptosporangiales</taxon>
        <taxon>Treboniaceae</taxon>
        <taxon>Trebonia</taxon>
    </lineage>
</organism>
<keyword evidence="3" id="KW-1185">Reference proteome</keyword>
<dbReference type="InterPro" id="IPR036390">
    <property type="entry name" value="WH_DNA-bd_sf"/>
</dbReference>
<name>A0A6P2BUR1_9ACTN</name>
<dbReference type="InterPro" id="IPR000835">
    <property type="entry name" value="HTH_MarR-typ"/>
</dbReference>
<dbReference type="GO" id="GO:0003700">
    <property type="term" value="F:DNA-binding transcription factor activity"/>
    <property type="evidence" value="ECO:0007669"/>
    <property type="project" value="InterPro"/>
</dbReference>
<evidence type="ECO:0000313" key="2">
    <source>
        <dbReference type="EMBL" id="TVZ02628.1"/>
    </source>
</evidence>
<gene>
    <name evidence="2" type="ORF">EAS64_28055</name>
</gene>
<evidence type="ECO:0000259" key="1">
    <source>
        <dbReference type="SMART" id="SM00347"/>
    </source>
</evidence>
<dbReference type="AlphaFoldDB" id="A0A6P2BUR1"/>
<dbReference type="OrthoDB" id="3873397at2"/>
<feature type="domain" description="HTH marR-type" evidence="1">
    <location>
        <begin position="25"/>
        <end position="128"/>
    </location>
</feature>
<dbReference type="Gene3D" id="1.10.10.10">
    <property type="entry name" value="Winged helix-like DNA-binding domain superfamily/Winged helix DNA-binding domain"/>
    <property type="match status" value="1"/>
</dbReference>
<protein>
    <recommendedName>
        <fullName evidence="1">HTH marR-type domain-containing protein</fullName>
    </recommendedName>
</protein>
<dbReference type="Proteomes" id="UP000460272">
    <property type="component" value="Unassembled WGS sequence"/>
</dbReference>
<dbReference type="InterPro" id="IPR036388">
    <property type="entry name" value="WH-like_DNA-bd_sf"/>
</dbReference>
<comment type="caution">
    <text evidence="2">The sequence shown here is derived from an EMBL/GenBank/DDBJ whole genome shotgun (WGS) entry which is preliminary data.</text>
</comment>
<reference evidence="2 3" key="1">
    <citation type="submission" date="2018-11" db="EMBL/GenBank/DDBJ databases">
        <title>Trebonia kvetii gen.nov., sp.nov., a novel acidophilic actinobacterium, and proposal of the new actinobacterial family Treboniaceae fam. nov.</title>
        <authorList>
            <person name="Rapoport D."/>
            <person name="Sagova-Mareckova M."/>
            <person name="Sedlacek I."/>
            <person name="Provaznik J."/>
            <person name="Kralova S."/>
            <person name="Pavlinic D."/>
            <person name="Benes V."/>
            <person name="Kopecky J."/>
        </authorList>
    </citation>
    <scope>NUCLEOTIDE SEQUENCE [LARGE SCALE GENOMIC DNA]</scope>
    <source>
        <strain evidence="2 3">15Tr583</strain>
    </source>
</reference>
<accession>A0A6P2BUR1</accession>
<dbReference type="SMART" id="SM00347">
    <property type="entry name" value="HTH_MARR"/>
    <property type="match status" value="1"/>
</dbReference>
<dbReference type="EMBL" id="RPFW01000005">
    <property type="protein sequence ID" value="TVZ02628.1"/>
    <property type="molecule type" value="Genomic_DNA"/>
</dbReference>
<proteinExistence type="predicted"/>
<dbReference type="RefSeq" id="WP_145857822.1">
    <property type="nucleotide sequence ID" value="NZ_RPFW01000005.1"/>
</dbReference>
<evidence type="ECO:0000313" key="3">
    <source>
        <dbReference type="Proteomes" id="UP000460272"/>
    </source>
</evidence>